<dbReference type="NCBIfam" id="TIGR00756">
    <property type="entry name" value="PPR"/>
    <property type="match status" value="1"/>
</dbReference>
<sequence>KTVANRKHFVGHCDNVTCQISIDGFITTVNCVIQKSQNTSIYAVAIKKCSELKQPNAFHQIIKLIHQKNISLSIIFCNTVLHYLGFWNKLDLQKKLFEQWFICKQFAPNTAHLDPDEISLNEMIKGCSKRGDVKQALYYFELPNVLTCNTMLSVCANACDMESAELIWNTMRNDPEIKIDLISINCMLNVYSKCQALKKKMIDLLNYSQQTEHFIPIDDITCTTVMSGLLKDNKIEEMFDFCQNKIPKLSLKNNINGNYKRLIELKGVGHLKMMEILNENEFDKLLFHHRQFINVFL</sequence>
<gene>
    <name evidence="2" type="ORF">RFI_33040</name>
</gene>
<dbReference type="OrthoDB" id="185373at2759"/>
<dbReference type="Gene3D" id="1.25.40.10">
    <property type="entry name" value="Tetratricopeptide repeat domain"/>
    <property type="match status" value="2"/>
</dbReference>
<dbReference type="Pfam" id="PF01535">
    <property type="entry name" value="PPR"/>
    <property type="match status" value="3"/>
</dbReference>
<feature type="non-terminal residue" evidence="2">
    <location>
        <position position="1"/>
    </location>
</feature>
<keyword evidence="1" id="KW-0677">Repeat</keyword>
<proteinExistence type="predicted"/>
<dbReference type="InterPro" id="IPR002885">
    <property type="entry name" value="PPR_rpt"/>
</dbReference>
<evidence type="ECO:0000256" key="1">
    <source>
        <dbReference type="ARBA" id="ARBA00022737"/>
    </source>
</evidence>
<dbReference type="InterPro" id="IPR051222">
    <property type="entry name" value="PPR/CCM1_RNA-binding"/>
</dbReference>
<dbReference type="InterPro" id="IPR011990">
    <property type="entry name" value="TPR-like_helical_dom_sf"/>
</dbReference>
<dbReference type="Proteomes" id="UP000023152">
    <property type="component" value="Unassembled WGS sequence"/>
</dbReference>
<evidence type="ECO:0008006" key="4">
    <source>
        <dbReference type="Google" id="ProtNLM"/>
    </source>
</evidence>
<accession>X6LUI6</accession>
<dbReference type="EMBL" id="ASPP01029460">
    <property type="protein sequence ID" value="ETO04360.1"/>
    <property type="molecule type" value="Genomic_DNA"/>
</dbReference>
<dbReference type="PANTHER" id="PTHR47942:SF63">
    <property type="entry name" value="PENTATRICOPEPTIDE REPEAT-CONTAINING PROTEIN"/>
    <property type="match status" value="1"/>
</dbReference>
<dbReference type="AlphaFoldDB" id="X6LUI6"/>
<dbReference type="PANTHER" id="PTHR47942">
    <property type="entry name" value="TETRATRICOPEPTIDE REPEAT (TPR)-LIKE SUPERFAMILY PROTEIN-RELATED"/>
    <property type="match status" value="1"/>
</dbReference>
<protein>
    <recommendedName>
        <fullName evidence="4">Pentatricopeptide repeat-containing protein</fullName>
    </recommendedName>
</protein>
<evidence type="ECO:0000313" key="3">
    <source>
        <dbReference type="Proteomes" id="UP000023152"/>
    </source>
</evidence>
<name>X6LUI6_RETFI</name>
<evidence type="ECO:0000313" key="2">
    <source>
        <dbReference type="EMBL" id="ETO04360.1"/>
    </source>
</evidence>
<keyword evidence="3" id="KW-1185">Reference proteome</keyword>
<reference evidence="2 3" key="1">
    <citation type="journal article" date="2013" name="Curr. Biol.">
        <title>The Genome of the Foraminiferan Reticulomyxa filosa.</title>
        <authorList>
            <person name="Glockner G."/>
            <person name="Hulsmann N."/>
            <person name="Schleicher M."/>
            <person name="Noegel A.A."/>
            <person name="Eichinger L."/>
            <person name="Gallinger C."/>
            <person name="Pawlowski J."/>
            <person name="Sierra R."/>
            <person name="Euteneuer U."/>
            <person name="Pillet L."/>
            <person name="Moustafa A."/>
            <person name="Platzer M."/>
            <person name="Groth M."/>
            <person name="Szafranski K."/>
            <person name="Schliwa M."/>
        </authorList>
    </citation>
    <scope>NUCLEOTIDE SEQUENCE [LARGE SCALE GENOMIC DNA]</scope>
</reference>
<comment type="caution">
    <text evidence="2">The sequence shown here is derived from an EMBL/GenBank/DDBJ whole genome shotgun (WGS) entry which is preliminary data.</text>
</comment>
<organism evidence="2 3">
    <name type="scientific">Reticulomyxa filosa</name>
    <dbReference type="NCBI Taxonomy" id="46433"/>
    <lineage>
        <taxon>Eukaryota</taxon>
        <taxon>Sar</taxon>
        <taxon>Rhizaria</taxon>
        <taxon>Retaria</taxon>
        <taxon>Foraminifera</taxon>
        <taxon>Monothalamids</taxon>
        <taxon>Reticulomyxidae</taxon>
        <taxon>Reticulomyxa</taxon>
    </lineage>
</organism>